<evidence type="ECO:0000313" key="1">
    <source>
        <dbReference type="EMBL" id="TGY07385.1"/>
    </source>
</evidence>
<protein>
    <submittedName>
        <fullName evidence="1">Uncharacterized protein</fullName>
    </submittedName>
</protein>
<dbReference type="AlphaFoldDB" id="A0A4S2B0R8"/>
<name>A0A4S2B0R8_9BACE</name>
<organism evidence="1 2">
    <name type="scientific">Bacteroides muris</name>
    <name type="common">ex Afrizal et al. 2022</name>
    <dbReference type="NCBI Taxonomy" id="2516960"/>
    <lineage>
        <taxon>Bacteria</taxon>
        <taxon>Pseudomonadati</taxon>
        <taxon>Bacteroidota</taxon>
        <taxon>Bacteroidia</taxon>
        <taxon>Bacteroidales</taxon>
        <taxon>Bacteroidaceae</taxon>
        <taxon>Bacteroides</taxon>
    </lineage>
</organism>
<reference evidence="1 2" key="1">
    <citation type="submission" date="2019-04" db="EMBL/GenBank/DDBJ databases">
        <title>Microbes associate with the intestines of laboratory mice.</title>
        <authorList>
            <person name="Navarre W."/>
            <person name="Wong E."/>
            <person name="Huang K."/>
            <person name="Tropini C."/>
            <person name="Ng K."/>
            <person name="Yu B."/>
        </authorList>
    </citation>
    <scope>NUCLEOTIDE SEQUENCE [LARGE SCALE GENOMIC DNA]</scope>
    <source>
        <strain evidence="1 2">NM69_E16B</strain>
    </source>
</reference>
<dbReference type="Proteomes" id="UP000310532">
    <property type="component" value="Unassembled WGS sequence"/>
</dbReference>
<evidence type="ECO:0000313" key="2">
    <source>
        <dbReference type="Proteomes" id="UP000310532"/>
    </source>
</evidence>
<sequence length="66" mass="7721">MFSEVFFLFSFPRPKLRKKPMAKRRKMIDYSSVLLSECQTIAALVPESGCKSRAFKDICKIYTSFF</sequence>
<keyword evidence="2" id="KW-1185">Reference proteome</keyword>
<dbReference type="EMBL" id="SRYZ01000010">
    <property type="protein sequence ID" value="TGY07385.1"/>
    <property type="molecule type" value="Genomic_DNA"/>
</dbReference>
<gene>
    <name evidence="1" type="ORF">E5355_06875</name>
</gene>
<accession>A0A4S2B0R8</accession>
<proteinExistence type="predicted"/>
<comment type="caution">
    <text evidence="1">The sequence shown here is derived from an EMBL/GenBank/DDBJ whole genome shotgun (WGS) entry which is preliminary data.</text>
</comment>